<keyword evidence="3" id="KW-0808">Transferase</keyword>
<reference evidence="3 4" key="1">
    <citation type="journal article" date="2021" name="MBio">
        <title>A New Model Trypanosomatid, Novymonas esmeraldas: Genomic Perception of Its 'Candidatus Pandoraea novymonadis' Endosymbiont.</title>
        <authorList>
            <person name="Zakharova A."/>
            <person name="Saura A."/>
            <person name="Butenko A."/>
            <person name="Podesvova L."/>
            <person name="Warmusova S."/>
            <person name="Kostygov A.Y."/>
            <person name="Nenarokova A."/>
            <person name="Lukes J."/>
            <person name="Opperdoes F.R."/>
            <person name="Yurchenko V."/>
        </authorList>
    </citation>
    <scope>NUCLEOTIDE SEQUENCE [LARGE SCALE GENOMIC DNA]</scope>
    <source>
        <strain evidence="3 4">E262AT.01</strain>
    </source>
</reference>
<organism evidence="3 4">
    <name type="scientific">Novymonas esmeraldas</name>
    <dbReference type="NCBI Taxonomy" id="1808958"/>
    <lineage>
        <taxon>Eukaryota</taxon>
        <taxon>Discoba</taxon>
        <taxon>Euglenozoa</taxon>
        <taxon>Kinetoplastea</taxon>
        <taxon>Metakinetoplastina</taxon>
        <taxon>Trypanosomatida</taxon>
        <taxon>Trypanosomatidae</taxon>
        <taxon>Novymonas</taxon>
    </lineage>
</organism>
<dbReference type="GO" id="GO:0016757">
    <property type="term" value="F:glycosyltransferase activity"/>
    <property type="evidence" value="ECO:0007669"/>
    <property type="project" value="UniProtKB-KW"/>
</dbReference>
<dbReference type="PANTHER" id="PTHR34144:SF7">
    <property type="entry name" value="EXPORT PROTEIN (CAP59), PUTATIVE (AFU_ORTHOLOGUE AFUA_7G05020)-RELATED"/>
    <property type="match status" value="1"/>
</dbReference>
<protein>
    <submittedName>
        <fullName evidence="3">Cryptococcal mannosyltransferase 1</fullName>
    </submittedName>
</protein>
<dbReference type="InterPro" id="IPR021047">
    <property type="entry name" value="Mannosyltransferase_CMT1"/>
</dbReference>
<comment type="caution">
    <text evidence="3">The sequence shown here is derived from an EMBL/GenBank/DDBJ whole genome shotgun (WGS) entry which is preliminary data.</text>
</comment>
<keyword evidence="4" id="KW-1185">Reference proteome</keyword>
<feature type="region of interest" description="Disordered" evidence="1">
    <location>
        <begin position="404"/>
        <end position="428"/>
    </location>
</feature>
<dbReference type="Proteomes" id="UP001430356">
    <property type="component" value="Unassembled WGS sequence"/>
</dbReference>
<evidence type="ECO:0000313" key="3">
    <source>
        <dbReference type="EMBL" id="KAK7195197.1"/>
    </source>
</evidence>
<feature type="region of interest" description="Disordered" evidence="1">
    <location>
        <begin position="1030"/>
        <end position="1053"/>
    </location>
</feature>
<dbReference type="PANTHER" id="PTHR34144">
    <property type="entry name" value="CHROMOSOME 8, WHOLE GENOME SHOTGUN SEQUENCE"/>
    <property type="match status" value="1"/>
</dbReference>
<name>A0AAW0EMD5_9TRYP</name>
<feature type="chain" id="PRO_5043923027" evidence="2">
    <location>
        <begin position="27"/>
        <end position="1227"/>
    </location>
</feature>
<feature type="region of interest" description="Disordered" evidence="1">
    <location>
        <begin position="1198"/>
        <end position="1227"/>
    </location>
</feature>
<dbReference type="EMBL" id="JAECZO010000049">
    <property type="protein sequence ID" value="KAK7195197.1"/>
    <property type="molecule type" value="Genomic_DNA"/>
</dbReference>
<keyword evidence="3" id="KW-0328">Glycosyltransferase</keyword>
<evidence type="ECO:0000313" key="4">
    <source>
        <dbReference type="Proteomes" id="UP001430356"/>
    </source>
</evidence>
<gene>
    <name evidence="3" type="ORF">NESM_000444600</name>
</gene>
<evidence type="ECO:0000256" key="1">
    <source>
        <dbReference type="SAM" id="MobiDB-lite"/>
    </source>
</evidence>
<dbReference type="AlphaFoldDB" id="A0AAW0EMD5"/>
<feature type="region of interest" description="Disordered" evidence="1">
    <location>
        <begin position="1121"/>
        <end position="1140"/>
    </location>
</feature>
<dbReference type="Pfam" id="PF11735">
    <property type="entry name" value="CAP59_mtransfer"/>
    <property type="match status" value="1"/>
</dbReference>
<feature type="signal peptide" evidence="2">
    <location>
        <begin position="1"/>
        <end position="26"/>
    </location>
</feature>
<accession>A0AAW0EMD5</accession>
<proteinExistence type="predicted"/>
<keyword evidence="2" id="KW-0732">Signal</keyword>
<sequence>MVHGRAVRHAAVLAVFVLLLLLGVLREDVLDGAVSSYDRDVRARQEEVHGAWTLLTTSRADWQGVPLALDHTEYPHATAAFLAEYIHRTTPPQLRDVRDPRTLASSDFFEELQIIRQPGSGAAEVSRLITAQREHERVAARAEAHLNRRRKSWKTRRSTNSLFHFFSRGGAGAAVAAGAAAAAAAEHADDEEEDNNGGSAVGAAAEVVVRYPAHLELHYSGSSTAFTLAADDVHLVPYPWVPPRSASTARPAAVDATSAEHTVSIAVGKRRVTVPRRRAAHTPTHGWDHFYMAVNLWKNEAVLPDLTEALVVFLEEEVKPLHDLATRVVVSIYASVSPDRTAELIDTVLIPRLHAVGVRHVYATTEGACLGYVERQPFHERIEWMACIRNKALEPLYEAGMSVFTTSQQQQQQQQRPGNSTHANRGAGEDGGADGLVVLFFNDIFFRPQDVTTLLESRAEPLMEATTMPHGWVPASPTAAPPPPPPHHPGTTTTTTTTFDVACGMDFYFTFYDTWVARDRLGHPFDAQMPYTDDHPTQEAFSRALAAGRRSRGTAAATAIPVKCCWNGLAAIRGRLFLAPAPPHRRGFDAETEQAAAPADVADLAGGAAVLQRASGAVYDRIGDVRDVLNTTALARYYTRVLARRLQSRCASWSATRHEIAEVTGRPLYSPETCANSSSFARLLQSVVDHEAQHRAAAEADWTQLQLETHNHTPLLLLLSTAPERARRDKDGGGGAAAAAAAAAGDAASPPAARRVADDSLYFRARHPAVRFRHAFTPSYGATVAGQVPVRDDVCLSSECLLLCQDVMHAALLQDRRAPIILLNPNVRVAYEAAHFDRIMRHGWFFANPYVYRAWTVVRRAQLWWWPPPPPSSSDAAAAAAATAGQDDVAEGTQLREHGVATSALDDWLTTASTPSRRAAAVRRIAVQAGNGSVVAVGHVDVAALTRMDCQRITAGSIELAMGGLYPLIRVLRLLIVALLLRWLCWQVQTGVMAASAWSVEERLWRRVYHTVWHSRLARWLRWCADGGAAEEEDNSGHRRRGRRSPSPTSSPLLHRLSWQARARAQPMRAGVAAAGRIAAQTLLWLLGALCCVRFWCGCRPPPSPFAKPRVPDCCVDSLRRPRRQRSSPSPPPPTFAASHATTGVFREGGDDVEAWWRQVHRGAAAAAASFNPPSVRGSPTASVAAAARRHFDSAHFDSAHHVSSSGGGSPITVQPTVRSRSVYHGG</sequence>
<evidence type="ECO:0000256" key="2">
    <source>
        <dbReference type="SAM" id="SignalP"/>
    </source>
</evidence>